<evidence type="ECO:0008006" key="4">
    <source>
        <dbReference type="Google" id="ProtNLM"/>
    </source>
</evidence>
<dbReference type="Proteomes" id="UP000008370">
    <property type="component" value="Unassembled WGS sequence"/>
</dbReference>
<dbReference type="GeneID" id="18912614"/>
<dbReference type="RefSeq" id="XP_007393984.1">
    <property type="nucleotide sequence ID" value="XM_007393922.1"/>
</dbReference>
<name>K5WHT7_PHACS</name>
<feature type="region of interest" description="Disordered" evidence="1">
    <location>
        <begin position="186"/>
        <end position="205"/>
    </location>
</feature>
<dbReference type="AlphaFoldDB" id="K5WHT7"/>
<dbReference type="EMBL" id="JH930470">
    <property type="protein sequence ID" value="EKM58684.1"/>
    <property type="molecule type" value="Genomic_DNA"/>
</dbReference>
<sequence length="456" mass="50099">MYKNSTSKSSAVATSPSPPRVPVELQEMVIDSLRNNKDALSCCALVCRSWQALSQTYLFSSLLLYSNDCFHNCSSSCISDSEPLPGQPLDAVKDFLVGTPRIGAYIQEIRFVGPACDNEHILKASLLLNILKSAPRLRIMEFHSLLIWDDFPTNELKDNILAFLSAFPCLKQLVFNTTILEPGRSPPITGSSEASSPPSFPSPPRSFSDMGPSVLINSLSLSLESLEFIEEGSYFSQFEQVLAAMIVRQNSFGSLRRITANLDSQSPMRLRRVARIIEVFGPRLDELCIDLSAHGYSAHPDFIEAFSGALQPVCLPAYKSLSKFSVRIHLSDDYSPSCFAMSTCLTTSTMLQLLLPSVTSPSLVLVFDVVYLQETTVANILSSIGPVEGTVLSADRVKTVTLTTSGWKAPPIQEKLRAIVAHFQSLSERGTWRVELGGKFGPLSEIDRRVFLSAEP</sequence>
<evidence type="ECO:0000313" key="2">
    <source>
        <dbReference type="EMBL" id="EKM58684.1"/>
    </source>
</evidence>
<protein>
    <recommendedName>
        <fullName evidence="4">F-box domain-containing protein</fullName>
    </recommendedName>
</protein>
<dbReference type="OrthoDB" id="2835132at2759"/>
<keyword evidence="3" id="KW-1185">Reference proteome</keyword>
<evidence type="ECO:0000313" key="3">
    <source>
        <dbReference type="Proteomes" id="UP000008370"/>
    </source>
</evidence>
<evidence type="ECO:0000256" key="1">
    <source>
        <dbReference type="SAM" id="MobiDB-lite"/>
    </source>
</evidence>
<reference evidence="2 3" key="1">
    <citation type="journal article" date="2012" name="BMC Genomics">
        <title>Comparative genomics of the white-rot fungi, Phanerochaete carnosa and P. chrysosporium, to elucidate the genetic basis of the distinct wood types they colonize.</title>
        <authorList>
            <person name="Suzuki H."/>
            <person name="MacDonald J."/>
            <person name="Syed K."/>
            <person name="Salamov A."/>
            <person name="Hori C."/>
            <person name="Aerts A."/>
            <person name="Henrissat B."/>
            <person name="Wiebenga A."/>
            <person name="vanKuyk P.A."/>
            <person name="Barry K."/>
            <person name="Lindquist E."/>
            <person name="LaButti K."/>
            <person name="Lapidus A."/>
            <person name="Lucas S."/>
            <person name="Coutinho P."/>
            <person name="Gong Y."/>
            <person name="Samejima M."/>
            <person name="Mahadevan R."/>
            <person name="Abou-Zaid M."/>
            <person name="de Vries R.P."/>
            <person name="Igarashi K."/>
            <person name="Yadav J.S."/>
            <person name="Grigoriev I.V."/>
            <person name="Master E.R."/>
        </authorList>
    </citation>
    <scope>NUCLEOTIDE SEQUENCE [LARGE SCALE GENOMIC DNA]</scope>
    <source>
        <strain evidence="2 3">HHB-10118-sp</strain>
    </source>
</reference>
<dbReference type="InParanoid" id="K5WHT7"/>
<dbReference type="HOGENOM" id="CLU_678110_0_0_1"/>
<accession>K5WHT7</accession>
<dbReference type="KEGG" id="pco:PHACADRAFT_207473"/>
<proteinExistence type="predicted"/>
<organism evidence="2 3">
    <name type="scientific">Phanerochaete carnosa (strain HHB-10118-sp)</name>
    <name type="common">White-rot fungus</name>
    <name type="synonym">Peniophora carnosa</name>
    <dbReference type="NCBI Taxonomy" id="650164"/>
    <lineage>
        <taxon>Eukaryota</taxon>
        <taxon>Fungi</taxon>
        <taxon>Dikarya</taxon>
        <taxon>Basidiomycota</taxon>
        <taxon>Agaricomycotina</taxon>
        <taxon>Agaricomycetes</taxon>
        <taxon>Polyporales</taxon>
        <taxon>Phanerochaetaceae</taxon>
        <taxon>Phanerochaete</taxon>
    </lineage>
</organism>
<gene>
    <name evidence="2" type="ORF">PHACADRAFT_207473</name>
</gene>